<name>A0A2A6CLN8_PRIPA</name>
<accession>A0A8R1UCK4</accession>
<evidence type="ECO:0000313" key="1">
    <source>
        <dbReference type="EnsemblMetazoa" id="PPA19943.1"/>
    </source>
</evidence>
<dbReference type="Proteomes" id="UP000005239">
    <property type="component" value="Unassembled WGS sequence"/>
</dbReference>
<protein>
    <submittedName>
        <fullName evidence="1">Uncharacterized protein</fullName>
    </submittedName>
</protein>
<proteinExistence type="predicted"/>
<dbReference type="EnsemblMetazoa" id="PPA19943.1">
    <property type="protein sequence ID" value="PPA19943.1"/>
    <property type="gene ID" value="WBGene00109497"/>
</dbReference>
<dbReference type="AlphaFoldDB" id="A0A2A6CLN8"/>
<accession>A0A2A6CLN8</accession>
<reference evidence="1" key="2">
    <citation type="submission" date="2022-06" db="UniProtKB">
        <authorList>
            <consortium name="EnsemblMetazoa"/>
        </authorList>
    </citation>
    <scope>IDENTIFICATION</scope>
    <source>
        <strain evidence="1">PS312</strain>
    </source>
</reference>
<keyword evidence="2" id="KW-1185">Reference proteome</keyword>
<reference evidence="2" key="1">
    <citation type="journal article" date="2008" name="Nat. Genet.">
        <title>The Pristionchus pacificus genome provides a unique perspective on nematode lifestyle and parasitism.</title>
        <authorList>
            <person name="Dieterich C."/>
            <person name="Clifton S.W."/>
            <person name="Schuster L.N."/>
            <person name="Chinwalla A."/>
            <person name="Delehaunty K."/>
            <person name="Dinkelacker I."/>
            <person name="Fulton L."/>
            <person name="Fulton R."/>
            <person name="Godfrey J."/>
            <person name="Minx P."/>
            <person name="Mitreva M."/>
            <person name="Roeseler W."/>
            <person name="Tian H."/>
            <person name="Witte H."/>
            <person name="Yang S.P."/>
            <person name="Wilson R.K."/>
            <person name="Sommer R.J."/>
        </authorList>
    </citation>
    <scope>NUCLEOTIDE SEQUENCE [LARGE SCALE GENOMIC DNA]</scope>
    <source>
        <strain evidence="2">PS312</strain>
    </source>
</reference>
<sequence>MLRVWSVWTHPAPMPIIGSPLREAEFVSDEVARLLESRAIELCANPKVVSPLAAVQGFPFSFDEKGEVDHWLRELKDRAARSFSDASASGLGVVV</sequence>
<gene>
    <name evidence="1" type="primary">WBGene00109497</name>
</gene>
<organism evidence="1 2">
    <name type="scientific">Pristionchus pacificus</name>
    <name type="common">Parasitic nematode worm</name>
    <dbReference type="NCBI Taxonomy" id="54126"/>
    <lineage>
        <taxon>Eukaryota</taxon>
        <taxon>Metazoa</taxon>
        <taxon>Ecdysozoa</taxon>
        <taxon>Nematoda</taxon>
        <taxon>Chromadorea</taxon>
        <taxon>Rhabditida</taxon>
        <taxon>Rhabditina</taxon>
        <taxon>Diplogasteromorpha</taxon>
        <taxon>Diplogasteroidea</taxon>
        <taxon>Neodiplogasteridae</taxon>
        <taxon>Pristionchus</taxon>
    </lineage>
</organism>
<evidence type="ECO:0000313" key="2">
    <source>
        <dbReference type="Proteomes" id="UP000005239"/>
    </source>
</evidence>